<dbReference type="HOGENOM" id="CLU_050597_0_0_1"/>
<dbReference type="EMBL" id="GL348713">
    <property type="protein sequence ID" value="EFH70836.1"/>
    <property type="molecule type" value="Genomic_DNA"/>
</dbReference>
<reference evidence="3" key="1">
    <citation type="journal article" date="2011" name="Nat. Genet.">
        <title>The Arabidopsis lyrata genome sequence and the basis of rapid genome size change.</title>
        <authorList>
            <person name="Hu T.T."/>
            <person name="Pattyn P."/>
            <person name="Bakker E.G."/>
            <person name="Cao J."/>
            <person name="Cheng J.-F."/>
            <person name="Clark R.M."/>
            <person name="Fahlgren N."/>
            <person name="Fawcett J.A."/>
            <person name="Grimwood J."/>
            <person name="Gundlach H."/>
            <person name="Haberer G."/>
            <person name="Hollister J.D."/>
            <person name="Ossowski S."/>
            <person name="Ottilar R.P."/>
            <person name="Salamov A.A."/>
            <person name="Schneeberger K."/>
            <person name="Spannagl M."/>
            <person name="Wang X."/>
            <person name="Yang L."/>
            <person name="Nasrallah M.E."/>
            <person name="Bergelson J."/>
            <person name="Carrington J.C."/>
            <person name="Gaut B.S."/>
            <person name="Schmutz J."/>
            <person name="Mayer K.F.X."/>
            <person name="Van de Peer Y."/>
            <person name="Grigoriev I.V."/>
            <person name="Nordborg M."/>
            <person name="Weigel D."/>
            <person name="Guo Y.-L."/>
        </authorList>
    </citation>
    <scope>NUCLEOTIDE SEQUENCE [LARGE SCALE GENOMIC DNA]</scope>
    <source>
        <strain evidence="3">cv. MN47</strain>
    </source>
</reference>
<dbReference type="InterPro" id="IPR004312">
    <property type="entry name" value="ATHILA_Orf1_C"/>
</dbReference>
<dbReference type="Proteomes" id="UP000008694">
    <property type="component" value="Unassembled WGS sequence"/>
</dbReference>
<dbReference type="Pfam" id="PF03078">
    <property type="entry name" value="ATHILA"/>
    <property type="match status" value="1"/>
</dbReference>
<evidence type="ECO:0000259" key="1">
    <source>
        <dbReference type="Pfam" id="PF03078"/>
    </source>
</evidence>
<name>D7KNZ5_ARALL</name>
<dbReference type="Gramene" id="Al_scaffold_0001_5045">
    <property type="protein sequence ID" value="Al_scaffold_0001_5045"/>
    <property type="gene ID" value="Al_scaffold_0001_5045"/>
</dbReference>
<feature type="domain" description="Arabidopsis retrotransposon Orf1 C-terminal" evidence="1">
    <location>
        <begin position="63"/>
        <end position="352"/>
    </location>
</feature>
<dbReference type="AlphaFoldDB" id="D7KNZ5"/>
<evidence type="ECO:0000313" key="3">
    <source>
        <dbReference type="Proteomes" id="UP000008694"/>
    </source>
</evidence>
<keyword evidence="3" id="KW-1185">Reference proteome</keyword>
<organism evidence="3">
    <name type="scientific">Arabidopsis lyrata subsp. lyrata</name>
    <name type="common">Lyre-leaved rock-cress</name>
    <dbReference type="NCBI Taxonomy" id="81972"/>
    <lineage>
        <taxon>Eukaryota</taxon>
        <taxon>Viridiplantae</taxon>
        <taxon>Streptophyta</taxon>
        <taxon>Embryophyta</taxon>
        <taxon>Tracheophyta</taxon>
        <taxon>Spermatophyta</taxon>
        <taxon>Magnoliopsida</taxon>
        <taxon>eudicotyledons</taxon>
        <taxon>Gunneridae</taxon>
        <taxon>Pentapetalae</taxon>
        <taxon>rosids</taxon>
        <taxon>malvids</taxon>
        <taxon>Brassicales</taxon>
        <taxon>Brassicaceae</taxon>
        <taxon>Camelineae</taxon>
        <taxon>Arabidopsis</taxon>
    </lineage>
</organism>
<gene>
    <name evidence="2" type="ORF">ARALYDRAFT_682722</name>
</gene>
<proteinExistence type="predicted"/>
<protein>
    <submittedName>
        <fullName evidence="2">Predicted protein</fullName>
    </submittedName>
</protein>
<evidence type="ECO:0000313" key="2">
    <source>
        <dbReference type="EMBL" id="EFH70836.1"/>
    </source>
</evidence>
<accession>D7KNZ5</accession>
<sequence>MSSANFVYIFCILRYQWILGIPHDDREIHARLRNPSAYLKSPTTYMTNGVARDTMTELETNTKRNDVDYREFIDKIKLTPSLLIDYSTFRALDLDNDVIWMLDTLGLRHFMESIHREIYEEETRQFLATVTLAFPRTSSPLARDGVLYFTIHGSHFTISIPHLGRALGFDYQDAIDFGPETHGDTWQRIGKGPFSSRKNKSALTSHPAIRCVHKLLATSIFARTAHNNVLGDELLVLKTPFVDFPRRVNYASLFDKGLVKIKQEAIHYTDDDASLSFGGVITTILEAAGVDLTDRPFTAEAHYFDLERLGTMRIFEGARIDPDCFGYRYHVSPRLICTIMLPCSTIPRLRNGATRWDPESSEFLSLQFGE</sequence>